<evidence type="ECO:0000313" key="2">
    <source>
        <dbReference type="Proteomes" id="UP000572051"/>
    </source>
</evidence>
<proteinExistence type="predicted"/>
<reference evidence="1 2" key="1">
    <citation type="submission" date="2020-07" db="EMBL/GenBank/DDBJ databases">
        <title>Sequencing the genomes of 1000 actinobacteria strains.</title>
        <authorList>
            <person name="Klenk H.-P."/>
        </authorList>
    </citation>
    <scope>NUCLEOTIDE SEQUENCE [LARGE SCALE GENOMIC DNA]</scope>
    <source>
        <strain evidence="1 2">DSM 44442</strain>
    </source>
</reference>
<accession>A0A7Z0EU14</accession>
<comment type="caution">
    <text evidence="1">The sequence shown here is derived from an EMBL/GenBank/DDBJ whole genome shotgun (WGS) entry which is preliminary data.</text>
</comment>
<evidence type="ECO:0000313" key="1">
    <source>
        <dbReference type="EMBL" id="NYJ37273.1"/>
    </source>
</evidence>
<protein>
    <submittedName>
        <fullName evidence="1">Putative paraquat-inducible protein A</fullName>
    </submittedName>
</protein>
<dbReference type="Proteomes" id="UP000572051">
    <property type="component" value="Unassembled WGS sequence"/>
</dbReference>
<dbReference type="RefSeq" id="WP_179827869.1">
    <property type="nucleotide sequence ID" value="NZ_JACCFS010000001.1"/>
</dbReference>
<name>A0A7Z0EU14_9ACTN</name>
<dbReference type="EMBL" id="JACCFS010000001">
    <property type="protein sequence ID" value="NYJ37273.1"/>
    <property type="molecule type" value="Genomic_DNA"/>
</dbReference>
<sequence>MYLVRENAGAVPPLNGTTWNWTCRLCTHSNPDDEDICCQRCGAGKP</sequence>
<keyword evidence="2" id="KW-1185">Reference proteome</keyword>
<dbReference type="AlphaFoldDB" id="A0A7Z0EU14"/>
<organism evidence="1 2">
    <name type="scientific">Nocardiopsis aegyptia</name>
    <dbReference type="NCBI Taxonomy" id="220378"/>
    <lineage>
        <taxon>Bacteria</taxon>
        <taxon>Bacillati</taxon>
        <taxon>Actinomycetota</taxon>
        <taxon>Actinomycetes</taxon>
        <taxon>Streptosporangiales</taxon>
        <taxon>Nocardiopsidaceae</taxon>
        <taxon>Nocardiopsis</taxon>
    </lineage>
</organism>
<gene>
    <name evidence="1" type="ORF">HNR10_005154</name>
</gene>